<comment type="function">
    <text evidence="11">Mediates influx of magnesium ions. Alternates between open and closed states. Activated by low cytoplasmic Mg(2+) levels. Inactive when cytoplasmic Mg(2+) levels are high.</text>
</comment>
<feature type="transmembrane region" description="Helical" evidence="12">
    <location>
        <begin position="242"/>
        <end position="261"/>
    </location>
</feature>
<keyword evidence="14" id="KW-1185">Reference proteome</keyword>
<dbReference type="CDD" id="cd12821">
    <property type="entry name" value="EcCorA_ZntB-like"/>
    <property type="match status" value="1"/>
</dbReference>
<dbReference type="GO" id="GO:0050897">
    <property type="term" value="F:cobalt ion binding"/>
    <property type="evidence" value="ECO:0007669"/>
    <property type="project" value="TreeGrafter"/>
</dbReference>
<dbReference type="PATRIC" id="fig|1408103.3.peg.4555"/>
<evidence type="ECO:0000256" key="1">
    <source>
        <dbReference type="ARBA" id="ARBA00004651"/>
    </source>
</evidence>
<comment type="similarity">
    <text evidence="2">Belongs to the CorA metal ion transporter (MIT) (TC 1.A.35) family.</text>
</comment>
<dbReference type="SUPFAM" id="SSF143865">
    <property type="entry name" value="CorA soluble domain-like"/>
    <property type="match status" value="1"/>
</dbReference>
<reference evidence="13 14" key="1">
    <citation type="submission" date="2015-04" db="EMBL/GenBank/DDBJ databases">
        <title>Taxonomic description and genome sequence of Bacillus campisalis sp. nov., a novel member of the genus Bacillus isolated from solar saltern.</title>
        <authorList>
            <person name="Mathan Kumar R."/>
            <person name="Kaur G."/>
            <person name="Kumar A."/>
            <person name="Singh N.K."/>
            <person name="Kaur N."/>
            <person name="Kumar N."/>
            <person name="Mayilraj S."/>
        </authorList>
    </citation>
    <scope>NUCLEOTIDE SEQUENCE [LARGE SCALE GENOMIC DNA]</scope>
    <source>
        <strain evidence="13 14">SA2-6</strain>
    </source>
</reference>
<gene>
    <name evidence="13" type="ORF">WQ57_20690</name>
</gene>
<evidence type="ECO:0000313" key="14">
    <source>
        <dbReference type="Proteomes" id="UP000034166"/>
    </source>
</evidence>
<dbReference type="RefSeq" id="WP_046525653.1">
    <property type="nucleotide sequence ID" value="NZ_LAYY01000038.1"/>
</dbReference>
<evidence type="ECO:0000256" key="12">
    <source>
        <dbReference type="SAM" id="Phobius"/>
    </source>
</evidence>
<evidence type="ECO:0000256" key="2">
    <source>
        <dbReference type="ARBA" id="ARBA00009765"/>
    </source>
</evidence>
<evidence type="ECO:0000313" key="13">
    <source>
        <dbReference type="EMBL" id="KKK36175.1"/>
    </source>
</evidence>
<dbReference type="FunFam" id="1.20.58.340:FF:000004">
    <property type="entry name" value="Magnesium transport protein CorA"/>
    <property type="match status" value="1"/>
</dbReference>
<comment type="caution">
    <text evidence="13">The sequence shown here is derived from an EMBL/GenBank/DDBJ whole genome shotgun (WGS) entry which is preliminary data.</text>
</comment>
<evidence type="ECO:0000256" key="8">
    <source>
        <dbReference type="ARBA" id="ARBA00023065"/>
    </source>
</evidence>
<proteinExistence type="inferred from homology"/>
<dbReference type="GO" id="GO:0000287">
    <property type="term" value="F:magnesium ion binding"/>
    <property type="evidence" value="ECO:0007669"/>
    <property type="project" value="TreeGrafter"/>
</dbReference>
<dbReference type="Gene3D" id="1.20.58.340">
    <property type="entry name" value="Magnesium transport protein CorA, transmembrane region"/>
    <property type="match status" value="1"/>
</dbReference>
<protein>
    <recommendedName>
        <fullName evidence="15">Mg2+ transporter protein, CorA-like protein</fullName>
    </recommendedName>
</protein>
<dbReference type="OrthoDB" id="9803416at2"/>
<evidence type="ECO:0000256" key="4">
    <source>
        <dbReference type="ARBA" id="ARBA00022475"/>
    </source>
</evidence>
<dbReference type="PANTHER" id="PTHR46494:SF2">
    <property type="entry name" value="MAGNESIUM TRANSPORT PROTEIN CORA"/>
    <property type="match status" value="1"/>
</dbReference>
<organism evidence="13 14">
    <name type="scientific">Mesobacillus campisalis</name>
    <dbReference type="NCBI Taxonomy" id="1408103"/>
    <lineage>
        <taxon>Bacteria</taxon>
        <taxon>Bacillati</taxon>
        <taxon>Bacillota</taxon>
        <taxon>Bacilli</taxon>
        <taxon>Bacillales</taxon>
        <taxon>Bacillaceae</taxon>
        <taxon>Mesobacillus</taxon>
    </lineage>
</organism>
<keyword evidence="8" id="KW-0406">Ion transport</keyword>
<evidence type="ECO:0000256" key="11">
    <source>
        <dbReference type="ARBA" id="ARBA00045497"/>
    </source>
</evidence>
<evidence type="ECO:0000256" key="3">
    <source>
        <dbReference type="ARBA" id="ARBA00022448"/>
    </source>
</evidence>
<name>A0A0M2SU85_9BACI</name>
<dbReference type="EMBL" id="LAYY01000038">
    <property type="protein sequence ID" value="KKK36175.1"/>
    <property type="molecule type" value="Genomic_DNA"/>
</dbReference>
<dbReference type="GO" id="GO:0005886">
    <property type="term" value="C:plasma membrane"/>
    <property type="evidence" value="ECO:0007669"/>
    <property type="project" value="UniProtKB-SubCell"/>
</dbReference>
<dbReference type="PANTHER" id="PTHR46494">
    <property type="entry name" value="CORA FAMILY METAL ION TRANSPORTER (EUROFUNG)"/>
    <property type="match status" value="1"/>
</dbReference>
<sequence>MEYSFNHDKWTWIKLGDHDLDEFVDMAGIQPNARDWLKHGDKAATNKLHIYTAEEGREYIFGSLVYQQDLDSREDRKVFHFYLEKGRLVTANFDIDIIKSSHSEEITQRFEQVDNAIEGFFILIGEILTSYLLHIDEFEERLEDLIWILKEENKIQILEKIADNRHELLIWKNLMLPLIEIKIAAEEAFGDWVAEKKEYKRMCKRLERGRELIKEHQYEIDTMLNLEEVVSSHRGNEIMKTLTVMTILFTPIAAWGALWGMNFEVMPELKWKYGYAASIALIVLSTVALYIYLWMKGWTGDVLKTKKKDSFFQ</sequence>
<comment type="subcellular location">
    <subcellularLocation>
        <location evidence="1">Cell membrane</location>
        <topology evidence="1">Multi-pass membrane protein</topology>
    </subcellularLocation>
</comment>
<feature type="transmembrane region" description="Helical" evidence="12">
    <location>
        <begin position="273"/>
        <end position="294"/>
    </location>
</feature>
<dbReference type="InterPro" id="IPR045861">
    <property type="entry name" value="CorA_cytoplasmic_dom"/>
</dbReference>
<dbReference type="InterPro" id="IPR045863">
    <property type="entry name" value="CorA_TM1_TM2"/>
</dbReference>
<keyword evidence="3" id="KW-0813">Transport</keyword>
<evidence type="ECO:0000256" key="6">
    <source>
        <dbReference type="ARBA" id="ARBA00022842"/>
    </source>
</evidence>
<dbReference type="Pfam" id="PF01544">
    <property type="entry name" value="CorA"/>
    <property type="match status" value="1"/>
</dbReference>
<dbReference type="AlphaFoldDB" id="A0A0M2SU85"/>
<keyword evidence="9 12" id="KW-0472">Membrane</keyword>
<dbReference type="InterPro" id="IPR002523">
    <property type="entry name" value="MgTranspt_CorA/ZnTranspt_ZntB"/>
</dbReference>
<dbReference type="SUPFAM" id="SSF144083">
    <property type="entry name" value="Magnesium transport protein CorA, transmembrane region"/>
    <property type="match status" value="1"/>
</dbReference>
<evidence type="ECO:0000256" key="10">
    <source>
        <dbReference type="ARBA" id="ARBA00034269"/>
    </source>
</evidence>
<evidence type="ECO:0000256" key="9">
    <source>
        <dbReference type="ARBA" id="ARBA00023136"/>
    </source>
</evidence>
<accession>A0A0M2SU85</accession>
<dbReference type="GO" id="GO:0015095">
    <property type="term" value="F:magnesium ion transmembrane transporter activity"/>
    <property type="evidence" value="ECO:0007669"/>
    <property type="project" value="TreeGrafter"/>
</dbReference>
<comment type="catalytic activity">
    <reaction evidence="10">
        <text>Mg(2+)(in) = Mg(2+)(out)</text>
        <dbReference type="Rhea" id="RHEA:29827"/>
        <dbReference type="ChEBI" id="CHEBI:18420"/>
    </reaction>
</comment>
<evidence type="ECO:0000256" key="7">
    <source>
        <dbReference type="ARBA" id="ARBA00022989"/>
    </source>
</evidence>
<evidence type="ECO:0000256" key="5">
    <source>
        <dbReference type="ARBA" id="ARBA00022692"/>
    </source>
</evidence>
<evidence type="ECO:0008006" key="15">
    <source>
        <dbReference type="Google" id="ProtNLM"/>
    </source>
</evidence>
<dbReference type="GO" id="GO:0015087">
    <property type="term" value="F:cobalt ion transmembrane transporter activity"/>
    <property type="evidence" value="ECO:0007669"/>
    <property type="project" value="TreeGrafter"/>
</dbReference>
<keyword evidence="6" id="KW-0460">Magnesium</keyword>
<keyword evidence="7 12" id="KW-1133">Transmembrane helix</keyword>
<keyword evidence="4" id="KW-1003">Cell membrane</keyword>
<dbReference type="Proteomes" id="UP000034166">
    <property type="component" value="Unassembled WGS sequence"/>
</dbReference>
<keyword evidence="5 12" id="KW-0812">Transmembrane</keyword>